<evidence type="ECO:0000313" key="13">
    <source>
        <dbReference type="EMBL" id="KAF2864035.1"/>
    </source>
</evidence>
<dbReference type="GO" id="GO:0043541">
    <property type="term" value="C:UDP-N-acetylglucosamine transferase complex"/>
    <property type="evidence" value="ECO:0007669"/>
    <property type="project" value="TreeGrafter"/>
</dbReference>
<proteinExistence type="inferred from homology"/>
<reference evidence="13" key="1">
    <citation type="journal article" date="2020" name="Stud. Mycol.">
        <title>101 Dothideomycetes genomes: a test case for predicting lifestyles and emergence of pathogens.</title>
        <authorList>
            <person name="Haridas S."/>
            <person name="Albert R."/>
            <person name="Binder M."/>
            <person name="Bloem J."/>
            <person name="Labutti K."/>
            <person name="Salamov A."/>
            <person name="Andreopoulos B."/>
            <person name="Baker S."/>
            <person name="Barry K."/>
            <person name="Bills G."/>
            <person name="Bluhm B."/>
            <person name="Cannon C."/>
            <person name="Castanera R."/>
            <person name="Culley D."/>
            <person name="Daum C."/>
            <person name="Ezra D."/>
            <person name="Gonzalez J."/>
            <person name="Henrissat B."/>
            <person name="Kuo A."/>
            <person name="Liang C."/>
            <person name="Lipzen A."/>
            <person name="Lutzoni F."/>
            <person name="Magnuson J."/>
            <person name="Mondo S."/>
            <person name="Nolan M."/>
            <person name="Ohm R."/>
            <person name="Pangilinan J."/>
            <person name="Park H.-J."/>
            <person name="Ramirez L."/>
            <person name="Alfaro M."/>
            <person name="Sun H."/>
            <person name="Tritt A."/>
            <person name="Yoshinaga Y."/>
            <person name="Zwiers L.-H."/>
            <person name="Turgeon B."/>
            <person name="Goodwin S."/>
            <person name="Spatafora J."/>
            <person name="Crous P."/>
            <person name="Grigoriev I."/>
        </authorList>
    </citation>
    <scope>NUCLEOTIDE SEQUENCE</scope>
    <source>
        <strain evidence="13">CBS 480.64</strain>
    </source>
</reference>
<evidence type="ECO:0000256" key="9">
    <source>
        <dbReference type="ARBA" id="ARBA00023136"/>
    </source>
</evidence>
<dbReference type="OrthoDB" id="17098at2759"/>
<evidence type="ECO:0000256" key="3">
    <source>
        <dbReference type="ARBA" id="ARBA00009731"/>
    </source>
</evidence>
<accession>A0A6A7CAL1</accession>
<dbReference type="AlphaFoldDB" id="A0A6A7CAL1"/>
<dbReference type="GO" id="GO:0006488">
    <property type="term" value="P:dolichol-linked oligosaccharide biosynthetic process"/>
    <property type="evidence" value="ECO:0007669"/>
    <property type="project" value="InterPro"/>
</dbReference>
<dbReference type="InterPro" id="IPR013969">
    <property type="entry name" value="Oligosacch_biosynth_Alg14"/>
</dbReference>
<sequence>MAALVTLLVGFTLIAAASAYRLKRLTNPQRRRPSCAGQDTHLMIALGSGGHTTEMLTMLMRAVVTEPRIKQRLCWNKDYSHRTWVVSSGDVISVNRARHFESTVAKHLGEQSVDYDIVAVPRAREIHQPLYTTPISCLRCISACCHLLLRHTALNRDAIDFPDVILCNGPATATILIFTSLLLRFFNVRGCSSRRKMRTVYIESWARVKRLSLSGRLLKHVVDRFIVQWPQLQQAAGGRAEYVGVLV</sequence>
<dbReference type="PANTHER" id="PTHR12154">
    <property type="entry name" value="GLYCOSYL TRANSFERASE-RELATED"/>
    <property type="match status" value="1"/>
</dbReference>
<evidence type="ECO:0000256" key="8">
    <source>
        <dbReference type="ARBA" id="ARBA00022989"/>
    </source>
</evidence>
<dbReference type="Proteomes" id="UP000799421">
    <property type="component" value="Unassembled WGS sequence"/>
</dbReference>
<dbReference type="PANTHER" id="PTHR12154:SF4">
    <property type="entry name" value="UDP-N-ACETYLGLUCOSAMINE TRANSFERASE SUBUNIT ALG14 HOMOLOG"/>
    <property type="match status" value="1"/>
</dbReference>
<keyword evidence="9 11" id="KW-0472">Membrane</keyword>
<feature type="signal peptide" evidence="12">
    <location>
        <begin position="1"/>
        <end position="19"/>
    </location>
</feature>
<evidence type="ECO:0000256" key="7">
    <source>
        <dbReference type="ARBA" id="ARBA00022824"/>
    </source>
</evidence>
<keyword evidence="13" id="KW-0808">Transferase</keyword>
<dbReference type="Gene3D" id="3.40.50.2000">
    <property type="entry name" value="Glycogen Phosphorylase B"/>
    <property type="match status" value="1"/>
</dbReference>
<evidence type="ECO:0000313" key="14">
    <source>
        <dbReference type="Proteomes" id="UP000799421"/>
    </source>
</evidence>
<keyword evidence="8 11" id="KW-1133">Transmembrane helix</keyword>
<evidence type="ECO:0000256" key="2">
    <source>
        <dbReference type="ARBA" id="ARBA00004590"/>
    </source>
</evidence>
<dbReference type="GO" id="GO:0031965">
    <property type="term" value="C:nuclear membrane"/>
    <property type="evidence" value="ECO:0007669"/>
    <property type="project" value="UniProtKB-SubCell"/>
</dbReference>
<keyword evidence="14" id="KW-1185">Reference proteome</keyword>
<evidence type="ECO:0000256" key="4">
    <source>
        <dbReference type="ARBA" id="ARBA00011335"/>
    </source>
</evidence>
<evidence type="ECO:0000256" key="6">
    <source>
        <dbReference type="ARBA" id="ARBA00022692"/>
    </source>
</evidence>
<keyword evidence="6 11" id="KW-0812">Transmembrane</keyword>
<name>A0A6A7CAL1_9PEZI</name>
<comment type="similarity">
    <text evidence="3 11">Belongs to the ALG14 family.</text>
</comment>
<dbReference type="GO" id="GO:0004577">
    <property type="term" value="F:N-acetylglucosaminyldiphosphodolichol N-acetylglucosaminyltransferase activity"/>
    <property type="evidence" value="ECO:0007669"/>
    <property type="project" value="TreeGrafter"/>
</dbReference>
<gene>
    <name evidence="11" type="primary">ALG14</name>
    <name evidence="13" type="ORF">K470DRAFT_209586</name>
</gene>
<keyword evidence="12" id="KW-0732">Signal</keyword>
<evidence type="ECO:0000256" key="11">
    <source>
        <dbReference type="RuleBase" id="RU362127"/>
    </source>
</evidence>
<comment type="subunit">
    <text evidence="4 11">Heterodimer with ALG13 to form a functional enzyme.</text>
</comment>
<evidence type="ECO:0000256" key="5">
    <source>
        <dbReference type="ARBA" id="ARBA00017467"/>
    </source>
</evidence>
<organism evidence="13 14">
    <name type="scientific">Piedraia hortae CBS 480.64</name>
    <dbReference type="NCBI Taxonomy" id="1314780"/>
    <lineage>
        <taxon>Eukaryota</taxon>
        <taxon>Fungi</taxon>
        <taxon>Dikarya</taxon>
        <taxon>Ascomycota</taxon>
        <taxon>Pezizomycotina</taxon>
        <taxon>Dothideomycetes</taxon>
        <taxon>Dothideomycetidae</taxon>
        <taxon>Capnodiales</taxon>
        <taxon>Piedraiaceae</taxon>
        <taxon>Piedraia</taxon>
    </lineage>
</organism>
<comment type="function">
    <text evidence="11">Involved in protein N-glycosylation. Essential for the second step of the dolichol-linked oligosaccharide pathway. Anchors the catalytic subunit ALG13 to the ER.</text>
</comment>
<dbReference type="Pfam" id="PF08660">
    <property type="entry name" value="Alg14"/>
    <property type="match status" value="1"/>
</dbReference>
<evidence type="ECO:0000256" key="1">
    <source>
        <dbReference type="ARBA" id="ARBA00004389"/>
    </source>
</evidence>
<dbReference type="EMBL" id="MU005958">
    <property type="protein sequence ID" value="KAF2864035.1"/>
    <property type="molecule type" value="Genomic_DNA"/>
</dbReference>
<comment type="subcellular location">
    <subcellularLocation>
        <location evidence="1 11">Endoplasmic reticulum membrane</location>
        <topology evidence="1 11">Single-pass membrane protein</topology>
    </subcellularLocation>
    <subcellularLocation>
        <location evidence="2">Nucleus membrane</location>
        <topology evidence="2">Single-pass membrane protein</topology>
    </subcellularLocation>
</comment>
<evidence type="ECO:0000256" key="12">
    <source>
        <dbReference type="SAM" id="SignalP"/>
    </source>
</evidence>
<keyword evidence="7 11" id="KW-0256">Endoplasmic reticulum</keyword>
<protein>
    <recommendedName>
        <fullName evidence="5 11">UDP-N-acetylglucosamine transferase subunit ALG14</fullName>
    </recommendedName>
    <alternativeName>
        <fullName evidence="10 11">Asparagine-linked glycosylation protein 14</fullName>
    </alternativeName>
</protein>
<feature type="transmembrane region" description="Helical" evidence="11">
    <location>
        <begin position="169"/>
        <end position="188"/>
    </location>
</feature>
<evidence type="ECO:0000256" key="10">
    <source>
        <dbReference type="ARBA" id="ARBA00032062"/>
    </source>
</evidence>
<feature type="chain" id="PRO_5025618185" description="UDP-N-acetylglucosamine transferase subunit ALG14" evidence="12">
    <location>
        <begin position="20"/>
        <end position="247"/>
    </location>
</feature>